<evidence type="ECO:0000313" key="2">
    <source>
        <dbReference type="Proteomes" id="UP000003688"/>
    </source>
</evidence>
<dbReference type="SUPFAM" id="SSF51556">
    <property type="entry name" value="Metallo-dependent hydrolases"/>
    <property type="match status" value="1"/>
</dbReference>
<proteinExistence type="predicted"/>
<dbReference type="OrthoDB" id="231890at2"/>
<evidence type="ECO:0008006" key="3">
    <source>
        <dbReference type="Google" id="ProtNLM"/>
    </source>
</evidence>
<dbReference type="STRING" id="320771.Cflav_PD1988"/>
<sequence length="419" mass="48177">MKSILSEAHQVPFAAQVEEIVASTPVYDIHTHLYEPAFNELLLWGIDELLVYHYLVAESFRQHNLPYDKFWALSKTQQADLIWNSLFIEHSPISEACRGVLTTLHAFGLDVKKHDLPSIRNWFANRKLDTHITECMQLAGVKTICMTNSPFDDLERPVWERGFQRDERFTAALRIDPLILNWPEVAPKLAQWGYNVEANPSSGKTFSEIRRFLADWSKRINAQYVMVSLPPDFQFPANTMSASIIEHAVLPHCRDTGLPFALMPGVKRAVNPQLKLAGDGVGLTDLTMLQNLCAQFPENKFLATVLARENQHELCVLARKFRNLHIFGCWWFTNIPSIIDEMTRMRIELLGTSFTPQHSDARVLDQIVYKWQHSRRVIARVLLEKYLELGQDGWPVSRAEVERDVKDLFGGAFERFCKS</sequence>
<dbReference type="EMBL" id="ABOX02000037">
    <property type="protein sequence ID" value="EEF58815.1"/>
    <property type="molecule type" value="Genomic_DNA"/>
</dbReference>
<dbReference type="RefSeq" id="WP_007417208.1">
    <property type="nucleotide sequence ID" value="NZ_ABOX02000037.1"/>
</dbReference>
<evidence type="ECO:0000313" key="1">
    <source>
        <dbReference type="EMBL" id="EEF58815.1"/>
    </source>
</evidence>
<name>B9XN19_PEDPL</name>
<dbReference type="Proteomes" id="UP000003688">
    <property type="component" value="Unassembled WGS sequence"/>
</dbReference>
<comment type="caution">
    <text evidence="1">The sequence shown here is derived from an EMBL/GenBank/DDBJ whole genome shotgun (WGS) entry which is preliminary data.</text>
</comment>
<keyword evidence="2" id="KW-1185">Reference proteome</keyword>
<reference evidence="1 2" key="1">
    <citation type="journal article" date="2011" name="J. Bacteriol.">
        <title>Genome sequence of 'Pedosphaera parvula' Ellin514, an aerobic Verrucomicrobial isolate from pasture soil.</title>
        <authorList>
            <person name="Kant R."/>
            <person name="van Passel M.W."/>
            <person name="Sangwan P."/>
            <person name="Palva A."/>
            <person name="Lucas S."/>
            <person name="Copeland A."/>
            <person name="Lapidus A."/>
            <person name="Glavina Del Rio T."/>
            <person name="Dalin E."/>
            <person name="Tice H."/>
            <person name="Bruce D."/>
            <person name="Goodwin L."/>
            <person name="Pitluck S."/>
            <person name="Chertkov O."/>
            <person name="Larimer F.W."/>
            <person name="Land M.L."/>
            <person name="Hauser L."/>
            <person name="Brettin T.S."/>
            <person name="Detter J.C."/>
            <person name="Han S."/>
            <person name="de Vos W.M."/>
            <person name="Janssen P.H."/>
            <person name="Smidt H."/>
        </authorList>
    </citation>
    <scope>NUCLEOTIDE SEQUENCE [LARGE SCALE GENOMIC DNA]</scope>
    <source>
        <strain evidence="1 2">Ellin514</strain>
    </source>
</reference>
<gene>
    <name evidence="1" type="ORF">Cflav_PD1988</name>
</gene>
<accession>B9XN19</accession>
<protein>
    <recommendedName>
        <fullName evidence="3">Glucuronate isomerase</fullName>
    </recommendedName>
</protein>
<dbReference type="InterPro" id="IPR032466">
    <property type="entry name" value="Metal_Hydrolase"/>
</dbReference>
<dbReference type="AlphaFoldDB" id="B9XN19"/>
<organism evidence="1 2">
    <name type="scientific">Pedosphaera parvula (strain Ellin514)</name>
    <dbReference type="NCBI Taxonomy" id="320771"/>
    <lineage>
        <taxon>Bacteria</taxon>
        <taxon>Pseudomonadati</taxon>
        <taxon>Verrucomicrobiota</taxon>
        <taxon>Pedosphaerae</taxon>
        <taxon>Pedosphaerales</taxon>
        <taxon>Pedosphaeraceae</taxon>
        <taxon>Pedosphaera</taxon>
    </lineage>
</organism>
<dbReference type="Gene3D" id="3.20.20.140">
    <property type="entry name" value="Metal-dependent hydrolases"/>
    <property type="match status" value="1"/>
</dbReference>
<dbReference type="Gene3D" id="1.10.2020.10">
    <property type="entry name" value="uronate isomerase, domain 2, chain A"/>
    <property type="match status" value="1"/>
</dbReference>